<evidence type="ECO:0000256" key="1">
    <source>
        <dbReference type="SAM" id="Phobius"/>
    </source>
</evidence>
<dbReference type="GO" id="GO:0005886">
    <property type="term" value="C:plasma membrane"/>
    <property type="evidence" value="ECO:0007669"/>
    <property type="project" value="TreeGrafter"/>
</dbReference>
<dbReference type="PANTHER" id="PTHR34989:SF1">
    <property type="entry name" value="PROTEIN HDED"/>
    <property type="match status" value="1"/>
</dbReference>
<feature type="transmembrane region" description="Helical" evidence="1">
    <location>
        <begin position="171"/>
        <end position="193"/>
    </location>
</feature>
<dbReference type="Pfam" id="PF03729">
    <property type="entry name" value="DUF308"/>
    <property type="match status" value="1"/>
</dbReference>
<feature type="transmembrane region" description="Helical" evidence="1">
    <location>
        <begin position="144"/>
        <end position="165"/>
    </location>
</feature>
<evidence type="ECO:0000313" key="3">
    <source>
        <dbReference type="Proteomes" id="UP000217830"/>
    </source>
</evidence>
<feature type="transmembrane region" description="Helical" evidence="1">
    <location>
        <begin position="50"/>
        <end position="70"/>
    </location>
</feature>
<sequence>MNANTIADSNADNPADAVCSLTQNWWLFALRGIFALIFAVLAFWMPHSALFAMTIVFGAFSLVNGAFNLVAAVRQMRQKQRWGWLLFSGIVGILTGVVVVVAPLAATLALAYFLWVSVAFWAIFTGMLEISAAVRLRREIKGEIWLALSGLLSVLLGAIILWMFFTRPIESFLAAGWVLGFHAAIFGMTLLLLSWRLRKARQR</sequence>
<protein>
    <recommendedName>
        <fullName evidence="4">HdeD family acid-resistance protein</fullName>
    </recommendedName>
</protein>
<evidence type="ECO:0008006" key="4">
    <source>
        <dbReference type="Google" id="ProtNLM"/>
    </source>
</evidence>
<organism evidence="2 3">
    <name type="scientific">Pseudomonas moraviensis</name>
    <dbReference type="NCBI Taxonomy" id="321662"/>
    <lineage>
        <taxon>Bacteria</taxon>
        <taxon>Pseudomonadati</taxon>
        <taxon>Pseudomonadota</taxon>
        <taxon>Gammaproteobacteria</taxon>
        <taxon>Pseudomonadales</taxon>
        <taxon>Pseudomonadaceae</taxon>
        <taxon>Pseudomonas</taxon>
    </lineage>
</organism>
<dbReference type="PANTHER" id="PTHR34989">
    <property type="entry name" value="PROTEIN HDED"/>
    <property type="match status" value="1"/>
</dbReference>
<keyword evidence="1" id="KW-0472">Membrane</keyword>
<evidence type="ECO:0000313" key="2">
    <source>
        <dbReference type="EMBL" id="PAW57086.1"/>
    </source>
</evidence>
<dbReference type="EMBL" id="NRST01000001">
    <property type="protein sequence ID" value="PAW57086.1"/>
    <property type="molecule type" value="Genomic_DNA"/>
</dbReference>
<dbReference type="RefSeq" id="WP_000993372.1">
    <property type="nucleotide sequence ID" value="NZ_NRSS01000003.1"/>
</dbReference>
<dbReference type="InterPro" id="IPR052712">
    <property type="entry name" value="Acid_resist_chaperone_HdeD"/>
</dbReference>
<dbReference type="GeneID" id="72386334"/>
<dbReference type="InterPro" id="IPR005325">
    <property type="entry name" value="DUF308_memb"/>
</dbReference>
<dbReference type="AlphaFoldDB" id="A0A2A2PN38"/>
<reference evidence="2 3" key="1">
    <citation type="submission" date="2017-08" db="EMBL/GenBank/DDBJ databases">
        <title>Draft Genome Sequence of Pseudomonas moraviensis TYU6, isolated from Taxus cuspidata by using PacBio Single-Molecule Real-Time Technology.</title>
        <authorList>
            <person name="Baek K.-H."/>
            <person name="Mishra A.K."/>
        </authorList>
    </citation>
    <scope>NUCLEOTIDE SEQUENCE [LARGE SCALE GENOMIC DNA]</scope>
    <source>
        <strain evidence="2 3">TYU6</strain>
    </source>
</reference>
<feature type="transmembrane region" description="Helical" evidence="1">
    <location>
        <begin position="25"/>
        <end position="44"/>
    </location>
</feature>
<proteinExistence type="predicted"/>
<feature type="transmembrane region" description="Helical" evidence="1">
    <location>
        <begin position="112"/>
        <end position="132"/>
    </location>
</feature>
<name>A0A2A2PN38_9PSED</name>
<keyword evidence="3" id="KW-1185">Reference proteome</keyword>
<comment type="caution">
    <text evidence="2">The sequence shown here is derived from an EMBL/GenBank/DDBJ whole genome shotgun (WGS) entry which is preliminary data.</text>
</comment>
<gene>
    <name evidence="2" type="ORF">CKQ80_17865</name>
</gene>
<accession>A0A2A2PN38</accession>
<feature type="transmembrane region" description="Helical" evidence="1">
    <location>
        <begin position="82"/>
        <end position="106"/>
    </location>
</feature>
<keyword evidence="1" id="KW-0812">Transmembrane</keyword>
<keyword evidence="1" id="KW-1133">Transmembrane helix</keyword>
<dbReference type="Proteomes" id="UP000217830">
    <property type="component" value="Unassembled WGS sequence"/>
</dbReference>